<evidence type="ECO:0000256" key="3">
    <source>
        <dbReference type="ARBA" id="ARBA00022553"/>
    </source>
</evidence>
<evidence type="ECO:0000256" key="7">
    <source>
        <dbReference type="ARBA" id="ARBA00022840"/>
    </source>
</evidence>
<evidence type="ECO:0000313" key="16">
    <source>
        <dbReference type="Proteomes" id="UP000217784"/>
    </source>
</evidence>
<dbReference type="GO" id="GO:0005524">
    <property type="term" value="F:ATP binding"/>
    <property type="evidence" value="ECO:0007669"/>
    <property type="project" value="UniProtKB-KW"/>
</dbReference>
<dbReference type="Pfam" id="PF02518">
    <property type="entry name" value="HATPase_c"/>
    <property type="match status" value="1"/>
</dbReference>
<evidence type="ECO:0000256" key="4">
    <source>
        <dbReference type="ARBA" id="ARBA00022679"/>
    </source>
</evidence>
<keyword evidence="4" id="KW-0808">Transferase</keyword>
<dbReference type="GO" id="GO:0006355">
    <property type="term" value="P:regulation of DNA-templated transcription"/>
    <property type="evidence" value="ECO:0007669"/>
    <property type="project" value="InterPro"/>
</dbReference>
<feature type="coiled-coil region" evidence="9">
    <location>
        <begin position="336"/>
        <end position="363"/>
    </location>
</feature>
<gene>
    <name evidence="15" type="ORF">ASJ80_09710</name>
</gene>
<dbReference type="AlphaFoldDB" id="A0A2A2H7V9"/>
<dbReference type="SUPFAM" id="SSF55785">
    <property type="entry name" value="PYP-like sensor domain (PAS domain)"/>
    <property type="match status" value="2"/>
</dbReference>
<dbReference type="InterPro" id="IPR007892">
    <property type="entry name" value="CHASE4"/>
</dbReference>
<dbReference type="InterPro" id="IPR000014">
    <property type="entry name" value="PAS"/>
</dbReference>
<keyword evidence="10" id="KW-0812">Transmembrane</keyword>
<dbReference type="RefSeq" id="WP_069584534.1">
    <property type="nucleotide sequence ID" value="NZ_LMVM01000006.1"/>
</dbReference>
<keyword evidence="3" id="KW-0597">Phosphoprotein</keyword>
<feature type="transmembrane region" description="Helical" evidence="10">
    <location>
        <begin position="7"/>
        <end position="31"/>
    </location>
</feature>
<accession>A0A2A2H7V9</accession>
<keyword evidence="6" id="KW-0418">Kinase</keyword>
<evidence type="ECO:0000256" key="10">
    <source>
        <dbReference type="SAM" id="Phobius"/>
    </source>
</evidence>
<dbReference type="Pfam" id="PF13426">
    <property type="entry name" value="PAS_9"/>
    <property type="match status" value="1"/>
</dbReference>
<keyword evidence="8" id="KW-0902">Two-component regulatory system</keyword>
<name>A0A2A2H7V9_METBR</name>
<protein>
    <recommendedName>
        <fullName evidence="2">histidine kinase</fullName>
        <ecNumber evidence="2">2.7.13.3</ecNumber>
    </recommendedName>
</protein>
<dbReference type="PROSITE" id="PS50885">
    <property type="entry name" value="HAMP"/>
    <property type="match status" value="1"/>
</dbReference>
<dbReference type="Gene3D" id="3.30.565.10">
    <property type="entry name" value="Histidine kinase-like ATPase, C-terminal domain"/>
    <property type="match status" value="1"/>
</dbReference>
<dbReference type="Proteomes" id="UP000217784">
    <property type="component" value="Unassembled WGS sequence"/>
</dbReference>
<dbReference type="CDD" id="cd00130">
    <property type="entry name" value="PAS"/>
    <property type="match status" value="1"/>
</dbReference>
<proteinExistence type="predicted"/>
<dbReference type="InterPro" id="IPR003660">
    <property type="entry name" value="HAMP_dom"/>
</dbReference>
<dbReference type="EMBL" id="LMVM01000006">
    <property type="protein sequence ID" value="PAV05396.1"/>
    <property type="molecule type" value="Genomic_DNA"/>
</dbReference>
<evidence type="ECO:0000313" key="15">
    <source>
        <dbReference type="EMBL" id="PAV05396.1"/>
    </source>
</evidence>
<dbReference type="GO" id="GO:0016020">
    <property type="term" value="C:membrane"/>
    <property type="evidence" value="ECO:0007669"/>
    <property type="project" value="InterPro"/>
</dbReference>
<dbReference type="PROSITE" id="PS50112">
    <property type="entry name" value="PAS"/>
    <property type="match status" value="2"/>
</dbReference>
<dbReference type="InterPro" id="IPR000700">
    <property type="entry name" value="PAS-assoc_C"/>
</dbReference>
<keyword evidence="5" id="KW-0547">Nucleotide-binding</keyword>
<organism evidence="15 16">
    <name type="scientific">Methanobacterium bryantii</name>
    <dbReference type="NCBI Taxonomy" id="2161"/>
    <lineage>
        <taxon>Archaea</taxon>
        <taxon>Methanobacteriati</taxon>
        <taxon>Methanobacteriota</taxon>
        <taxon>Methanomada group</taxon>
        <taxon>Methanobacteria</taxon>
        <taxon>Methanobacteriales</taxon>
        <taxon>Methanobacteriaceae</taxon>
        <taxon>Methanobacterium</taxon>
    </lineage>
</organism>
<dbReference type="GO" id="GO:0004673">
    <property type="term" value="F:protein histidine kinase activity"/>
    <property type="evidence" value="ECO:0007669"/>
    <property type="project" value="UniProtKB-EC"/>
</dbReference>
<dbReference type="EC" id="2.7.13.3" evidence="2"/>
<evidence type="ECO:0000256" key="2">
    <source>
        <dbReference type="ARBA" id="ARBA00012438"/>
    </source>
</evidence>
<evidence type="ECO:0000259" key="13">
    <source>
        <dbReference type="PROSITE" id="PS50113"/>
    </source>
</evidence>
<dbReference type="InterPro" id="IPR013767">
    <property type="entry name" value="PAS_fold"/>
</dbReference>
<feature type="transmembrane region" description="Helical" evidence="10">
    <location>
        <begin position="270"/>
        <end position="293"/>
    </location>
</feature>
<evidence type="ECO:0000256" key="1">
    <source>
        <dbReference type="ARBA" id="ARBA00000085"/>
    </source>
</evidence>
<dbReference type="PROSITE" id="PS50113">
    <property type="entry name" value="PAC"/>
    <property type="match status" value="1"/>
</dbReference>
<dbReference type="OrthoDB" id="8127at2157"/>
<dbReference type="Gene3D" id="6.10.340.10">
    <property type="match status" value="1"/>
</dbReference>
<comment type="caution">
    <text evidence="15">The sequence shown here is derived from an EMBL/GenBank/DDBJ whole genome shotgun (WGS) entry which is preliminary data.</text>
</comment>
<dbReference type="CDD" id="cd06225">
    <property type="entry name" value="HAMP"/>
    <property type="match status" value="1"/>
</dbReference>
<dbReference type="InterPro" id="IPR011495">
    <property type="entry name" value="Sig_transdc_His_kin_sub2_dim/P"/>
</dbReference>
<evidence type="ECO:0000256" key="6">
    <source>
        <dbReference type="ARBA" id="ARBA00022777"/>
    </source>
</evidence>
<sequence length="807" mass="91326">MKLRGKTLVLMAVIILSLTVSFFIISEMIFVGSSSLSENSYTKLVLNNTLNSLNNSLESLNNSANDWSSWDDAYYYVNGDNPNFLNKTLVNDAFLKLNIDFILFANNDGKIVYAEAYNRTSQKEIQLSSNMTQSLKNSGLMLNTSNNKSLSGIIIINGIPMMVVSNPVLKSNGEGPSHGTLIMGRFLNQDMLSSLSNNGLVSVQPVNEVGASSDFLNAMSHLSNETPVYVANLSHDSVAGYSVLKGVNSSYDLVLKVELPRFINNDYENAIFYLILSLIITGFLAAMFITYYLDKNVLYRLDQIIESITGIGKKNDLSKRVPVLGNDELADLSTSVNKMLGSLQESNSNLEKSEERYRTIFENTGTAMVIIGKGMAINLVNDEFEKMTGFLKGEIENKMYLLDFIVKEQLDKIEAHHNFNEFKEKNMLNNYEVQLKTKNGDLKDLFATFGFIPETKQALISFIDVTERKKAREDLKRHAALLNISYEAIFSWSFEEGILSWNQGAERLYGYCKEEAIGKISHELLKTKHPQGLGDFMEKLDKYDMWTGELIHTTKNGEELIMESRQQLIQDAHGNKIVIETNRDITERKKSEDKIKASLKEKEVLLREIHHRVKNNLQIISTLLALQSDEITDQKTLENYRESENRIQSIALIHEKMYQSKDISNIDFTSYIKSLISDLMYSYDADSRNIKSVIDTDNFLFSIETVQPLGLIINEIISNSLKYAFKNKDEGNILVKLEKGDSNNFKLTVSDDGIGFPENIDFKNTGSLGLQLVNELVNQLEGDIELNTDNGTEFIIIFKELEYKKRV</sequence>
<keyword evidence="10" id="KW-1133">Transmembrane helix</keyword>
<dbReference type="SUPFAM" id="SSF55874">
    <property type="entry name" value="ATPase domain of HSP90 chaperone/DNA topoisomerase II/histidine kinase"/>
    <property type="match status" value="1"/>
</dbReference>
<dbReference type="SMART" id="SM00091">
    <property type="entry name" value="PAS"/>
    <property type="match status" value="2"/>
</dbReference>
<keyword evidence="16" id="KW-1185">Reference proteome</keyword>
<dbReference type="PANTHER" id="PTHR43065">
    <property type="entry name" value="SENSOR HISTIDINE KINASE"/>
    <property type="match status" value="1"/>
</dbReference>
<keyword evidence="10" id="KW-0472">Membrane</keyword>
<feature type="domain" description="PAC" evidence="13">
    <location>
        <begin position="546"/>
        <end position="597"/>
    </location>
</feature>
<dbReference type="SMART" id="SM00304">
    <property type="entry name" value="HAMP"/>
    <property type="match status" value="1"/>
</dbReference>
<dbReference type="NCBIfam" id="TIGR00229">
    <property type="entry name" value="sensory_box"/>
    <property type="match status" value="2"/>
</dbReference>
<dbReference type="Pfam" id="PF05228">
    <property type="entry name" value="CHASE4"/>
    <property type="match status" value="1"/>
</dbReference>
<comment type="catalytic activity">
    <reaction evidence="1">
        <text>ATP + protein L-histidine = ADP + protein N-phospho-L-histidine.</text>
        <dbReference type="EC" id="2.7.13.3"/>
    </reaction>
</comment>
<dbReference type="Pfam" id="PF00989">
    <property type="entry name" value="PAS"/>
    <property type="match status" value="1"/>
</dbReference>
<feature type="domain" description="PAS" evidence="12">
    <location>
        <begin position="353"/>
        <end position="426"/>
    </location>
</feature>
<dbReference type="InterPro" id="IPR003594">
    <property type="entry name" value="HATPase_dom"/>
</dbReference>
<evidence type="ECO:0000259" key="11">
    <source>
        <dbReference type="PROSITE" id="PS50109"/>
    </source>
</evidence>
<dbReference type="InterPro" id="IPR005467">
    <property type="entry name" value="His_kinase_dom"/>
</dbReference>
<dbReference type="InterPro" id="IPR035965">
    <property type="entry name" value="PAS-like_dom_sf"/>
</dbReference>
<evidence type="ECO:0000256" key="5">
    <source>
        <dbReference type="ARBA" id="ARBA00022741"/>
    </source>
</evidence>
<dbReference type="PANTHER" id="PTHR43065:SF23">
    <property type="entry name" value="SENSOR HISTIDINE KINASE PDTAS"/>
    <property type="match status" value="1"/>
</dbReference>
<dbReference type="Pfam" id="PF00672">
    <property type="entry name" value="HAMP"/>
    <property type="match status" value="1"/>
</dbReference>
<reference evidence="15 16" key="1">
    <citation type="journal article" date="2017" name="BMC Genomics">
        <title>Genomic analysis of methanogenic archaea reveals a shift towards energy conservation.</title>
        <authorList>
            <person name="Gilmore S.P."/>
            <person name="Henske J.K."/>
            <person name="Sexton J.A."/>
            <person name="Solomon K.V."/>
            <person name="Seppala S."/>
            <person name="Yoo J.I."/>
            <person name="Huyett L.M."/>
            <person name="Pressman A."/>
            <person name="Cogan J.Z."/>
            <person name="Kivenson V."/>
            <person name="Peng X."/>
            <person name="Tan Y."/>
            <person name="Valentine D.L."/>
            <person name="O'Malley M.A."/>
        </authorList>
    </citation>
    <scope>NUCLEOTIDE SEQUENCE [LARGE SCALE GENOMIC DNA]</scope>
    <source>
        <strain evidence="15 16">M.o.H.</strain>
    </source>
</reference>
<dbReference type="InterPro" id="IPR036890">
    <property type="entry name" value="HATPase_C_sf"/>
</dbReference>
<evidence type="ECO:0000259" key="14">
    <source>
        <dbReference type="PROSITE" id="PS50885"/>
    </source>
</evidence>
<feature type="domain" description="Histidine kinase" evidence="11">
    <location>
        <begin position="608"/>
        <end position="802"/>
    </location>
</feature>
<feature type="domain" description="HAMP" evidence="14">
    <location>
        <begin position="295"/>
        <end position="348"/>
    </location>
</feature>
<evidence type="ECO:0000256" key="8">
    <source>
        <dbReference type="ARBA" id="ARBA00023012"/>
    </source>
</evidence>
<feature type="domain" description="PAS" evidence="12">
    <location>
        <begin position="474"/>
        <end position="542"/>
    </location>
</feature>
<keyword evidence="7" id="KW-0067">ATP-binding</keyword>
<evidence type="ECO:0000256" key="9">
    <source>
        <dbReference type="SAM" id="Coils"/>
    </source>
</evidence>
<dbReference type="Gene3D" id="3.30.450.20">
    <property type="entry name" value="PAS domain"/>
    <property type="match status" value="2"/>
</dbReference>
<dbReference type="PROSITE" id="PS50109">
    <property type="entry name" value="HIS_KIN"/>
    <property type="match status" value="1"/>
</dbReference>
<evidence type="ECO:0000259" key="12">
    <source>
        <dbReference type="PROSITE" id="PS50112"/>
    </source>
</evidence>
<dbReference type="SMART" id="SM00387">
    <property type="entry name" value="HATPase_c"/>
    <property type="match status" value="1"/>
</dbReference>
<dbReference type="GO" id="GO:0000160">
    <property type="term" value="P:phosphorelay signal transduction system"/>
    <property type="evidence" value="ECO:0007669"/>
    <property type="project" value="UniProtKB-KW"/>
</dbReference>
<keyword evidence="9" id="KW-0175">Coiled coil</keyword>
<dbReference type="Pfam" id="PF07568">
    <property type="entry name" value="HisKA_2"/>
    <property type="match status" value="1"/>
</dbReference>